<protein>
    <submittedName>
        <fullName evidence="2">ORF PROTEIN-RELATED</fullName>
    </submittedName>
</protein>
<gene>
    <name evidence="2" type="ORF">OIU79_024774</name>
</gene>
<evidence type="ECO:0000259" key="1">
    <source>
        <dbReference type="Pfam" id="PF22916"/>
    </source>
</evidence>
<feature type="domain" description="UTP25 NTP hydrolase-like" evidence="1">
    <location>
        <begin position="1"/>
        <end position="51"/>
    </location>
</feature>
<evidence type="ECO:0000313" key="3">
    <source>
        <dbReference type="Proteomes" id="UP001151532"/>
    </source>
</evidence>
<dbReference type="AlphaFoldDB" id="A0A9Q1A6L4"/>
<dbReference type="PANTHER" id="PTHR12933">
    <property type="entry name" value="ORF PROTEIN-RELATED"/>
    <property type="match status" value="1"/>
</dbReference>
<reference evidence="2" key="1">
    <citation type="submission" date="2022-11" db="EMBL/GenBank/DDBJ databases">
        <authorList>
            <person name="Hyden B.L."/>
            <person name="Feng K."/>
            <person name="Yates T."/>
            <person name="Jawdy S."/>
            <person name="Smart L.B."/>
            <person name="Muchero W."/>
        </authorList>
    </citation>
    <scope>NUCLEOTIDE SEQUENCE</scope>
    <source>
        <tissue evidence="2">Shoot tip</tissue>
    </source>
</reference>
<dbReference type="PANTHER" id="PTHR12933:SF0">
    <property type="entry name" value="U3 SMALL NUCLEOLAR RNA-ASSOCIATED PROTEIN 25 HOMOLOG"/>
    <property type="match status" value="1"/>
</dbReference>
<dbReference type="EMBL" id="JAPFFK010000006">
    <property type="protein sequence ID" value="KAJ6759779.1"/>
    <property type="molecule type" value="Genomic_DNA"/>
</dbReference>
<comment type="caution">
    <text evidence="2">The sequence shown here is derived from an EMBL/GenBank/DDBJ whole genome shotgun (WGS) entry which is preliminary data.</text>
</comment>
<dbReference type="GO" id="GO:0000462">
    <property type="term" value="P:maturation of SSU-rRNA from tricistronic rRNA transcript (SSU-rRNA, 5.8S rRNA, LSU-rRNA)"/>
    <property type="evidence" value="ECO:0007669"/>
    <property type="project" value="TreeGrafter"/>
</dbReference>
<dbReference type="Proteomes" id="UP001151532">
    <property type="component" value="Chromosome 15Z"/>
</dbReference>
<keyword evidence="3" id="KW-1185">Reference proteome</keyword>
<dbReference type="GO" id="GO:0032040">
    <property type="term" value="C:small-subunit processome"/>
    <property type="evidence" value="ECO:0007669"/>
    <property type="project" value="TreeGrafter"/>
</dbReference>
<accession>A0A9Q1A6L4</accession>
<sequence>MQNWAFLTSVLEKLNCIPSKQHGTDIMRIRKWYLDGHARWQTIVLGGYANP</sequence>
<dbReference type="OrthoDB" id="10264378at2759"/>
<feature type="non-terminal residue" evidence="2">
    <location>
        <position position="1"/>
    </location>
</feature>
<evidence type="ECO:0000313" key="2">
    <source>
        <dbReference type="EMBL" id="KAJ6759779.1"/>
    </source>
</evidence>
<proteinExistence type="predicted"/>
<name>A0A9Q1A6L4_SALPP</name>
<dbReference type="InterPro" id="IPR053940">
    <property type="entry name" value="UTP25_NTPase-like"/>
</dbReference>
<dbReference type="InterPro" id="IPR010678">
    <property type="entry name" value="UTP25"/>
</dbReference>
<organism evidence="2 3">
    <name type="scientific">Salix purpurea</name>
    <name type="common">Purple osier willow</name>
    <dbReference type="NCBI Taxonomy" id="77065"/>
    <lineage>
        <taxon>Eukaryota</taxon>
        <taxon>Viridiplantae</taxon>
        <taxon>Streptophyta</taxon>
        <taxon>Embryophyta</taxon>
        <taxon>Tracheophyta</taxon>
        <taxon>Spermatophyta</taxon>
        <taxon>Magnoliopsida</taxon>
        <taxon>eudicotyledons</taxon>
        <taxon>Gunneridae</taxon>
        <taxon>Pentapetalae</taxon>
        <taxon>rosids</taxon>
        <taxon>fabids</taxon>
        <taxon>Malpighiales</taxon>
        <taxon>Salicaceae</taxon>
        <taxon>Saliceae</taxon>
        <taxon>Salix</taxon>
    </lineage>
</organism>
<dbReference type="GO" id="GO:0019843">
    <property type="term" value="F:rRNA binding"/>
    <property type="evidence" value="ECO:0007669"/>
    <property type="project" value="TreeGrafter"/>
</dbReference>
<reference evidence="2" key="2">
    <citation type="journal article" date="2023" name="Int. J. Mol. Sci.">
        <title>De Novo Assembly and Annotation of 11 Diverse Shrub Willow (Salix) Genomes Reveals Novel Gene Organization in Sex-Linked Regions.</title>
        <authorList>
            <person name="Hyden B."/>
            <person name="Feng K."/>
            <person name="Yates T.B."/>
            <person name="Jawdy S."/>
            <person name="Cereghino C."/>
            <person name="Smart L.B."/>
            <person name="Muchero W."/>
        </authorList>
    </citation>
    <scope>NUCLEOTIDE SEQUENCE</scope>
    <source>
        <tissue evidence="2">Shoot tip</tissue>
    </source>
</reference>
<dbReference type="GO" id="GO:0034511">
    <property type="term" value="F:U3 snoRNA binding"/>
    <property type="evidence" value="ECO:0007669"/>
    <property type="project" value="InterPro"/>
</dbReference>
<dbReference type="Pfam" id="PF22916">
    <property type="entry name" value="UTP25_NTPase-like"/>
    <property type="match status" value="1"/>
</dbReference>